<dbReference type="GO" id="GO:0006955">
    <property type="term" value="P:immune response"/>
    <property type="evidence" value="ECO:0007669"/>
    <property type="project" value="InterPro"/>
</dbReference>
<feature type="chain" id="PRO_5018620498" description="Interferon gamma" evidence="7">
    <location>
        <begin position="33"/>
        <end position="202"/>
    </location>
</feature>
<proteinExistence type="inferred from homology"/>
<evidence type="ECO:0000256" key="5">
    <source>
        <dbReference type="ARBA" id="ARBA00023180"/>
    </source>
</evidence>
<keyword evidence="5" id="KW-0325">Glycoprotein</keyword>
<dbReference type="InterPro" id="IPR009079">
    <property type="entry name" value="4_helix_cytokine-like_core"/>
</dbReference>
<dbReference type="Ensembl" id="ENSCVAT00000026273.1">
    <property type="protein sequence ID" value="ENSCVAP00000017568.1"/>
    <property type="gene ID" value="ENSCVAG00000020841.1"/>
</dbReference>
<keyword evidence="7" id="KW-0732">Signal</keyword>
<evidence type="ECO:0008006" key="10">
    <source>
        <dbReference type="Google" id="ProtNLM"/>
    </source>
</evidence>
<evidence type="ECO:0000313" key="8">
    <source>
        <dbReference type="Ensembl" id="ENSCVAP00000017568.1"/>
    </source>
</evidence>
<protein>
    <recommendedName>
        <fullName evidence="10">Interferon gamma</fullName>
    </recommendedName>
</protein>
<evidence type="ECO:0000256" key="1">
    <source>
        <dbReference type="ARBA" id="ARBA00004613"/>
    </source>
</evidence>
<dbReference type="PANTHER" id="PTHR11419:SF0">
    <property type="entry name" value="INTERFERON GAMMA"/>
    <property type="match status" value="1"/>
</dbReference>
<dbReference type="AlphaFoldDB" id="A0A3Q2DF21"/>
<dbReference type="STRING" id="28743.ENSCVAP00000017568"/>
<evidence type="ECO:0000256" key="7">
    <source>
        <dbReference type="SAM" id="SignalP"/>
    </source>
</evidence>
<evidence type="ECO:0000256" key="3">
    <source>
        <dbReference type="ARBA" id="ARBA00022514"/>
    </source>
</evidence>
<dbReference type="Proteomes" id="UP000265020">
    <property type="component" value="Unassembled WGS sequence"/>
</dbReference>
<keyword evidence="3" id="KW-0202">Cytokine</keyword>
<evidence type="ECO:0000256" key="2">
    <source>
        <dbReference type="ARBA" id="ARBA00007566"/>
    </source>
</evidence>
<dbReference type="GO" id="GO:0005615">
    <property type="term" value="C:extracellular space"/>
    <property type="evidence" value="ECO:0007669"/>
    <property type="project" value="UniProtKB-KW"/>
</dbReference>
<dbReference type="SUPFAM" id="SSF47266">
    <property type="entry name" value="4-helical cytokines"/>
    <property type="match status" value="1"/>
</dbReference>
<dbReference type="GO" id="GO:0005133">
    <property type="term" value="F:type II interferon receptor binding"/>
    <property type="evidence" value="ECO:0007669"/>
    <property type="project" value="InterPro"/>
</dbReference>
<dbReference type="PANTHER" id="PTHR11419">
    <property type="entry name" value="INTERFERON GAMMA"/>
    <property type="match status" value="1"/>
</dbReference>
<name>A0A3Q2DF21_CYPVA</name>
<reference evidence="8" key="1">
    <citation type="submission" date="2025-08" db="UniProtKB">
        <authorList>
            <consortium name="Ensembl"/>
        </authorList>
    </citation>
    <scope>IDENTIFICATION</scope>
</reference>
<organism evidence="8 9">
    <name type="scientific">Cyprinodon variegatus</name>
    <name type="common">Sheepshead minnow</name>
    <dbReference type="NCBI Taxonomy" id="28743"/>
    <lineage>
        <taxon>Eukaryota</taxon>
        <taxon>Metazoa</taxon>
        <taxon>Chordata</taxon>
        <taxon>Craniata</taxon>
        <taxon>Vertebrata</taxon>
        <taxon>Euteleostomi</taxon>
        <taxon>Actinopterygii</taxon>
        <taxon>Neopterygii</taxon>
        <taxon>Teleostei</taxon>
        <taxon>Neoteleostei</taxon>
        <taxon>Acanthomorphata</taxon>
        <taxon>Ovalentaria</taxon>
        <taxon>Atherinomorphae</taxon>
        <taxon>Cyprinodontiformes</taxon>
        <taxon>Cyprinodontidae</taxon>
        <taxon>Cyprinodon</taxon>
    </lineage>
</organism>
<dbReference type="Gene3D" id="1.20.1250.10">
    <property type="match status" value="1"/>
</dbReference>
<sequence>MSTQRSSIRMAAVMRRVVCIFMWLSVCQVSGAFIPNELNRTLQNLMQHYKISNQDFFNQKPVFPREPLKGNAELKMVYMYGVLEEYEKLLGHMLKQLPTPSPQLATSGTRTASLSSSDEIRSNLMKVLSKMQELKRNNYKEQAALLEQLRKLEDIEVGNFKVQSKALSELTWIYEEASSLADDKRRRRRRRRQTRIRLHQQA</sequence>
<feature type="region of interest" description="Disordered" evidence="6">
    <location>
        <begin position="183"/>
        <end position="202"/>
    </location>
</feature>
<evidence type="ECO:0000313" key="9">
    <source>
        <dbReference type="Proteomes" id="UP000265020"/>
    </source>
</evidence>
<feature type="signal peptide" evidence="7">
    <location>
        <begin position="1"/>
        <end position="32"/>
    </location>
</feature>
<keyword evidence="9" id="KW-1185">Reference proteome</keyword>
<evidence type="ECO:0000256" key="4">
    <source>
        <dbReference type="ARBA" id="ARBA00022525"/>
    </source>
</evidence>
<comment type="similarity">
    <text evidence="2">Belongs to the type II (or gamma) interferon family.</text>
</comment>
<comment type="subcellular location">
    <subcellularLocation>
        <location evidence="1">Secreted</location>
    </subcellularLocation>
</comment>
<keyword evidence="4" id="KW-0964">Secreted</keyword>
<dbReference type="InterPro" id="IPR002069">
    <property type="entry name" value="Interferon_gamma"/>
</dbReference>
<evidence type="ECO:0000256" key="6">
    <source>
        <dbReference type="SAM" id="MobiDB-lite"/>
    </source>
</evidence>
<accession>A0A3Q2DF21</accession>
<dbReference type="GO" id="GO:0005125">
    <property type="term" value="F:cytokine activity"/>
    <property type="evidence" value="ECO:0007669"/>
    <property type="project" value="UniProtKB-KW"/>
</dbReference>
<dbReference type="GeneTree" id="ENSGT00390000007831"/>
<feature type="compositionally biased region" description="Basic residues" evidence="6">
    <location>
        <begin position="185"/>
        <end position="202"/>
    </location>
</feature>
<reference evidence="8" key="2">
    <citation type="submission" date="2025-09" db="UniProtKB">
        <authorList>
            <consortium name="Ensembl"/>
        </authorList>
    </citation>
    <scope>IDENTIFICATION</scope>
</reference>
<dbReference type="OMA" id="HRYHEQE"/>